<evidence type="ECO:0000259" key="2">
    <source>
        <dbReference type="Pfam" id="PF07250"/>
    </source>
</evidence>
<dbReference type="EnsemblPlants" id="AUR62014413-RA">
    <property type="protein sequence ID" value="AUR62014413-RA:cds"/>
    <property type="gene ID" value="AUR62014413"/>
</dbReference>
<proteinExistence type="predicted"/>
<dbReference type="Pfam" id="PF09118">
    <property type="entry name" value="GO-like_E_set"/>
    <property type="match status" value="1"/>
</dbReference>
<evidence type="ECO:0000313" key="5">
    <source>
        <dbReference type="Proteomes" id="UP000596660"/>
    </source>
</evidence>
<feature type="domain" description="Galactose oxidase-like Early set" evidence="3">
    <location>
        <begin position="396"/>
        <end position="502"/>
    </location>
</feature>
<dbReference type="OMA" id="LLEPRMM"/>
<dbReference type="Proteomes" id="UP000596660">
    <property type="component" value="Unplaced"/>
</dbReference>
<dbReference type="Gramene" id="AUR62014413-RA">
    <property type="protein sequence ID" value="AUR62014413-RA:cds"/>
    <property type="gene ID" value="AUR62014413"/>
</dbReference>
<dbReference type="InterPro" id="IPR013783">
    <property type="entry name" value="Ig-like_fold"/>
</dbReference>
<name>A0A803LKB6_CHEQI</name>
<dbReference type="InterPro" id="IPR015202">
    <property type="entry name" value="GO-like_E_set"/>
</dbReference>
<feature type="domain" description="Glyoxal oxidase N-terminal" evidence="2">
    <location>
        <begin position="1"/>
        <end position="387"/>
    </location>
</feature>
<organism evidence="4 5">
    <name type="scientific">Chenopodium quinoa</name>
    <name type="common">Quinoa</name>
    <dbReference type="NCBI Taxonomy" id="63459"/>
    <lineage>
        <taxon>Eukaryota</taxon>
        <taxon>Viridiplantae</taxon>
        <taxon>Streptophyta</taxon>
        <taxon>Embryophyta</taxon>
        <taxon>Tracheophyta</taxon>
        <taxon>Spermatophyta</taxon>
        <taxon>Magnoliopsida</taxon>
        <taxon>eudicotyledons</taxon>
        <taxon>Gunneridae</taxon>
        <taxon>Pentapetalae</taxon>
        <taxon>Caryophyllales</taxon>
        <taxon>Chenopodiaceae</taxon>
        <taxon>Chenopodioideae</taxon>
        <taxon>Atripliceae</taxon>
        <taxon>Chenopodium</taxon>
    </lineage>
</organism>
<reference evidence="4" key="2">
    <citation type="submission" date="2021-03" db="UniProtKB">
        <authorList>
            <consortium name="EnsemblPlants"/>
        </authorList>
    </citation>
    <scope>IDENTIFICATION</scope>
</reference>
<reference evidence="4" key="1">
    <citation type="journal article" date="2017" name="Nature">
        <title>The genome of Chenopodium quinoa.</title>
        <authorList>
            <person name="Jarvis D.E."/>
            <person name="Ho Y.S."/>
            <person name="Lightfoot D.J."/>
            <person name="Schmoeckel S.M."/>
            <person name="Li B."/>
            <person name="Borm T.J.A."/>
            <person name="Ohyanagi H."/>
            <person name="Mineta K."/>
            <person name="Michell C.T."/>
            <person name="Saber N."/>
            <person name="Kharbatia N.M."/>
            <person name="Rupper R.R."/>
            <person name="Sharp A.R."/>
            <person name="Dally N."/>
            <person name="Boughton B.A."/>
            <person name="Woo Y.H."/>
            <person name="Gao G."/>
            <person name="Schijlen E.G.W.M."/>
            <person name="Guo X."/>
            <person name="Momin A.A."/>
            <person name="Negrao S."/>
            <person name="Al-Babili S."/>
            <person name="Gehring C."/>
            <person name="Roessner U."/>
            <person name="Jung C."/>
            <person name="Murphy K."/>
            <person name="Arold S.T."/>
            <person name="Gojobori T."/>
            <person name="van der Linden C.G."/>
            <person name="van Loo E.N."/>
            <person name="Jellen E.N."/>
            <person name="Maughan P.J."/>
            <person name="Tester M."/>
        </authorList>
    </citation>
    <scope>NUCLEOTIDE SEQUENCE [LARGE SCALE GENOMIC DNA]</scope>
    <source>
        <strain evidence="4">cv. PI 614886</strain>
    </source>
</reference>
<dbReference type="InterPro" id="IPR009880">
    <property type="entry name" value="Glyoxal_oxidase_N"/>
</dbReference>
<dbReference type="PANTHER" id="PTHR32208:SF62">
    <property type="entry name" value="OXIDASE, PUTATIVE, EXPRESSED-RELATED"/>
    <property type="match status" value="1"/>
</dbReference>
<dbReference type="InterPro" id="IPR037293">
    <property type="entry name" value="Gal_Oxidase_central_sf"/>
</dbReference>
<accession>A0A803LKB6</accession>
<dbReference type="InterPro" id="IPR014756">
    <property type="entry name" value="Ig_E-set"/>
</dbReference>
<dbReference type="Gene3D" id="2.130.10.80">
    <property type="entry name" value="Galactose oxidase/kelch, beta-propeller"/>
    <property type="match status" value="1"/>
</dbReference>
<evidence type="ECO:0008006" key="6">
    <source>
        <dbReference type="Google" id="ProtNLM"/>
    </source>
</evidence>
<evidence type="ECO:0000256" key="1">
    <source>
        <dbReference type="ARBA" id="ARBA00022729"/>
    </source>
</evidence>
<sequence length="503" mass="56211">MHMQLLNDDRVIIFDRTDFGESRLPLPNGHCRRDSNDEALQVDCTAHSVEYDSLSNTFRPLTVLTDTWCSSGATLPNGTLIQTGGFNDGERMVRSFQPSCSGCDWVEHPNELLERRWYATNHILPDGRSIIIGGRRAFNYEFYPKTKLYNLPFLSQTHDHQVENNLYPFVFLHVDGNLFIFANNKAILFDYNRNVVVRTYPTIPGGEPRNYPSTGSAVLLPMKDLELGSNVEMEVLICGGAPPGSYLKALNTGQFLTALNTCARMKITDQNPTWAIETMPMPRCMGDMLILPHGEVLLINGVGSGTAGWELGRDPVLSPVLYHPTNAQGSRFTVQKSTQIPRMYHSSAILLRDGRVVVGGSNPHRTYNFTNVLYPTELSLEAFSPSYLHPSNADHRPTITNPLSGHKIEYGNNLKVKFMVKGLVNQDSIKITMLRPPFNTHSFSMSQRLLVLTNVKPVKQTGSGQFKIEVITPGSANIAPPGYYMLFVVHQNVPSKGIWLQIT</sequence>
<dbReference type="PANTHER" id="PTHR32208">
    <property type="entry name" value="SECRETED PROTEIN-RELATED"/>
    <property type="match status" value="1"/>
</dbReference>
<evidence type="ECO:0000259" key="3">
    <source>
        <dbReference type="Pfam" id="PF09118"/>
    </source>
</evidence>
<evidence type="ECO:0000313" key="4">
    <source>
        <dbReference type="EnsemblPlants" id="AUR62014413-RA:cds"/>
    </source>
</evidence>
<keyword evidence="1" id="KW-0732">Signal</keyword>
<dbReference type="AlphaFoldDB" id="A0A803LKB6"/>
<dbReference type="InterPro" id="IPR011043">
    <property type="entry name" value="Gal_Oxase/kelch_b-propeller"/>
</dbReference>
<dbReference type="CDD" id="cd02851">
    <property type="entry name" value="E_set_GO_C"/>
    <property type="match status" value="1"/>
</dbReference>
<protein>
    <recommendedName>
        <fullName evidence="6">Galactose oxidase</fullName>
    </recommendedName>
</protein>
<keyword evidence="5" id="KW-1185">Reference proteome</keyword>
<dbReference type="SUPFAM" id="SSF81296">
    <property type="entry name" value="E set domains"/>
    <property type="match status" value="1"/>
</dbReference>
<dbReference type="Pfam" id="PF07250">
    <property type="entry name" value="Glyoxal_oxid_N"/>
    <property type="match status" value="1"/>
</dbReference>
<dbReference type="SUPFAM" id="SSF50965">
    <property type="entry name" value="Galactose oxidase, central domain"/>
    <property type="match status" value="1"/>
</dbReference>
<dbReference type="SMR" id="A0A803LKB6"/>
<dbReference type="Gene3D" id="2.60.40.10">
    <property type="entry name" value="Immunoglobulins"/>
    <property type="match status" value="1"/>
</dbReference>